<dbReference type="GO" id="GO:0003723">
    <property type="term" value="F:RNA binding"/>
    <property type="evidence" value="ECO:0007669"/>
    <property type="project" value="TreeGrafter"/>
</dbReference>
<dbReference type="InterPro" id="IPR026736">
    <property type="entry name" value="Virilizer"/>
</dbReference>
<dbReference type="EMBL" id="BSEH01001002">
    <property type="protein sequence ID" value="GLJ59520.1"/>
    <property type="molecule type" value="Genomic_DNA"/>
</dbReference>
<gene>
    <name evidence="2" type="ORF">SUGI_1512330</name>
</gene>
<dbReference type="PANTHER" id="PTHR23185">
    <property type="entry name" value="PROTEIN VIRILIZER HOMOLOG"/>
    <property type="match status" value="1"/>
</dbReference>
<dbReference type="Proteomes" id="UP001234787">
    <property type="component" value="Unassembled WGS sequence"/>
</dbReference>
<feature type="compositionally biased region" description="Basic residues" evidence="1">
    <location>
        <begin position="110"/>
        <end position="120"/>
    </location>
</feature>
<organism evidence="2 3">
    <name type="scientific">Cryptomeria japonica</name>
    <name type="common">Japanese cedar</name>
    <name type="synonym">Cupressus japonica</name>
    <dbReference type="NCBI Taxonomy" id="3369"/>
    <lineage>
        <taxon>Eukaryota</taxon>
        <taxon>Viridiplantae</taxon>
        <taxon>Streptophyta</taxon>
        <taxon>Embryophyta</taxon>
        <taxon>Tracheophyta</taxon>
        <taxon>Spermatophyta</taxon>
        <taxon>Pinopsida</taxon>
        <taxon>Pinidae</taxon>
        <taxon>Conifers II</taxon>
        <taxon>Cupressales</taxon>
        <taxon>Cupressaceae</taxon>
        <taxon>Cryptomeria</taxon>
    </lineage>
</organism>
<dbReference type="PANTHER" id="PTHR23185:SF0">
    <property type="entry name" value="PROTEIN VIRILIZER HOMOLOG"/>
    <property type="match status" value="1"/>
</dbReference>
<evidence type="ECO:0000313" key="3">
    <source>
        <dbReference type="Proteomes" id="UP001234787"/>
    </source>
</evidence>
<evidence type="ECO:0000313" key="2">
    <source>
        <dbReference type="EMBL" id="GLJ59520.1"/>
    </source>
</evidence>
<feature type="compositionally biased region" description="Polar residues" evidence="1">
    <location>
        <begin position="39"/>
        <end position="59"/>
    </location>
</feature>
<protein>
    <submittedName>
        <fullName evidence="2">Uncharacterized protein</fullName>
    </submittedName>
</protein>
<dbReference type="GO" id="GO:0036396">
    <property type="term" value="C:RNA N6-methyladenosine methyltransferase complex"/>
    <property type="evidence" value="ECO:0007669"/>
    <property type="project" value="TreeGrafter"/>
</dbReference>
<reference evidence="2" key="1">
    <citation type="submission" date="2022-12" db="EMBL/GenBank/DDBJ databases">
        <title>Chromosome-Level Genome Assembly of Japanese Cedar (Cryptomeriajaponica D. Don).</title>
        <authorList>
            <person name="Fujino T."/>
            <person name="Yamaguchi K."/>
            <person name="Yokoyama T."/>
            <person name="Hamanaka T."/>
            <person name="Harazono Y."/>
            <person name="Kamada H."/>
            <person name="Kobayashi W."/>
            <person name="Ujino-Ihara T."/>
            <person name="Uchiyama K."/>
            <person name="Matsumoto A."/>
            <person name="Izuno A."/>
            <person name="Tsumura Y."/>
            <person name="Toyoda A."/>
            <person name="Shigenobu S."/>
            <person name="Moriguchi Y."/>
            <person name="Ueno S."/>
            <person name="Kasahara M."/>
        </authorList>
    </citation>
    <scope>NUCLEOTIDE SEQUENCE</scope>
</reference>
<keyword evidence="3" id="KW-1185">Reference proteome</keyword>
<dbReference type="AlphaFoldDB" id="A0AAD3NV48"/>
<accession>A0AAD3NV48</accession>
<feature type="region of interest" description="Disordered" evidence="1">
    <location>
        <begin position="1"/>
        <end position="120"/>
    </location>
</feature>
<name>A0AAD3NV48_CRYJA</name>
<feature type="compositionally biased region" description="Low complexity" evidence="1">
    <location>
        <begin position="85"/>
        <end position="109"/>
    </location>
</feature>
<evidence type="ECO:0000256" key="1">
    <source>
        <dbReference type="SAM" id="MobiDB-lite"/>
    </source>
</evidence>
<comment type="caution">
    <text evidence="2">The sequence shown here is derived from an EMBL/GenBank/DDBJ whole genome shotgun (WGS) entry which is preliminary data.</text>
</comment>
<proteinExistence type="predicted"/>
<sequence length="120" mass="13319">MRGRGRPLLKPDSFRARPQNTSRPPSIHVDDFIDLYGDNSAQSSSARYSVQSGKSSDYRGSSRGYPSEMGGQTQNEAPLSHRHPPSAFFSPQQPLSSSSPYSNSGSRSQQHLKPKYMKMK</sequence>